<sequence length="116" mass="13730">MFSDDSSFPLYDLLLKRCNNLIEENPANKDITIDEVREMIDGIHRFDREKMEHVFVLIRMHSLKNENAKVFDVPFGGEKINMSQTGEGDIKFDIRNMPPILRRMLLEFVRMNRNLD</sequence>
<evidence type="ECO:0008006" key="2">
    <source>
        <dbReference type="Google" id="ProtNLM"/>
    </source>
</evidence>
<proteinExistence type="predicted"/>
<protein>
    <recommendedName>
        <fullName evidence="2">NET domain-containing protein</fullName>
    </recommendedName>
</protein>
<reference evidence="1" key="1">
    <citation type="journal article" date="2020" name="Nature">
        <title>Giant virus diversity and host interactions through global metagenomics.</title>
        <authorList>
            <person name="Schulz F."/>
            <person name="Roux S."/>
            <person name="Paez-Espino D."/>
            <person name="Jungbluth S."/>
            <person name="Walsh D.A."/>
            <person name="Denef V.J."/>
            <person name="McMahon K.D."/>
            <person name="Konstantinidis K.T."/>
            <person name="Eloe-Fadrosh E.A."/>
            <person name="Kyrpides N.C."/>
            <person name="Woyke T."/>
        </authorList>
    </citation>
    <scope>NUCLEOTIDE SEQUENCE</scope>
    <source>
        <strain evidence="1">GVMAG-M-3300023174-207</strain>
    </source>
</reference>
<evidence type="ECO:0000313" key="1">
    <source>
        <dbReference type="EMBL" id="QHT16908.1"/>
    </source>
</evidence>
<organism evidence="1">
    <name type="scientific">viral metagenome</name>
    <dbReference type="NCBI Taxonomy" id="1070528"/>
    <lineage>
        <taxon>unclassified sequences</taxon>
        <taxon>metagenomes</taxon>
        <taxon>organismal metagenomes</taxon>
    </lineage>
</organism>
<accession>A0A6C0DIZ0</accession>
<name>A0A6C0DIZ0_9ZZZZ</name>
<dbReference type="AlphaFoldDB" id="A0A6C0DIZ0"/>
<dbReference type="EMBL" id="MN739627">
    <property type="protein sequence ID" value="QHT16908.1"/>
    <property type="molecule type" value="Genomic_DNA"/>
</dbReference>